<keyword evidence="2" id="KW-1185">Reference proteome</keyword>
<reference evidence="1" key="1">
    <citation type="submission" date="2020-05" db="EMBL/GenBank/DDBJ databases">
        <title>Large-scale comparative analyses of tick genomes elucidate their genetic diversity and vector capacities.</title>
        <authorList>
            <person name="Jia N."/>
            <person name="Wang J."/>
            <person name="Shi W."/>
            <person name="Du L."/>
            <person name="Sun Y."/>
            <person name="Zhan W."/>
            <person name="Jiang J."/>
            <person name="Wang Q."/>
            <person name="Zhang B."/>
            <person name="Ji P."/>
            <person name="Sakyi L.B."/>
            <person name="Cui X."/>
            <person name="Yuan T."/>
            <person name="Jiang B."/>
            <person name="Yang W."/>
            <person name="Lam T.T.-Y."/>
            <person name="Chang Q."/>
            <person name="Ding S."/>
            <person name="Wang X."/>
            <person name="Zhu J."/>
            <person name="Ruan X."/>
            <person name="Zhao L."/>
            <person name="Wei J."/>
            <person name="Que T."/>
            <person name="Du C."/>
            <person name="Cheng J."/>
            <person name="Dai P."/>
            <person name="Han X."/>
            <person name="Huang E."/>
            <person name="Gao Y."/>
            <person name="Liu J."/>
            <person name="Shao H."/>
            <person name="Ye R."/>
            <person name="Li L."/>
            <person name="Wei W."/>
            <person name="Wang X."/>
            <person name="Wang C."/>
            <person name="Yang T."/>
            <person name="Huo Q."/>
            <person name="Li W."/>
            <person name="Guo W."/>
            <person name="Chen H."/>
            <person name="Zhou L."/>
            <person name="Ni X."/>
            <person name="Tian J."/>
            <person name="Zhou Y."/>
            <person name="Sheng Y."/>
            <person name="Liu T."/>
            <person name="Pan Y."/>
            <person name="Xia L."/>
            <person name="Li J."/>
            <person name="Zhao F."/>
            <person name="Cao W."/>
        </authorList>
    </citation>
    <scope>NUCLEOTIDE SEQUENCE</scope>
    <source>
        <strain evidence="1">Dsil-2018</strain>
    </source>
</reference>
<comment type="caution">
    <text evidence="1">The sequence shown here is derived from an EMBL/GenBank/DDBJ whole genome shotgun (WGS) entry which is preliminary data.</text>
</comment>
<accession>A0ACB8D4K2</accession>
<proteinExistence type="predicted"/>
<name>A0ACB8D4K2_DERSI</name>
<gene>
    <name evidence="1" type="ORF">HPB49_010530</name>
</gene>
<dbReference type="EMBL" id="CM023472">
    <property type="protein sequence ID" value="KAH7959357.1"/>
    <property type="molecule type" value="Genomic_DNA"/>
</dbReference>
<sequence length="620" mass="70410">MLTACIGADIKENMDTSADPCDNFFQFACGGWTSRQEVPEYGTVYGQFQALDQVVKYNISSALSLSYEQSSGLQRFLYKAHSACMLGGNDEDRDDEEAWNEVIHNIGVEEWPDGPGDVIIPLWSQLLGDLMVTFNHKPIVYVEVKRNHDTNKNIIHVRSGSLPVNREYLRTTHYKEYIREVIKRINTTSLNATQLASTVDDMVQFEMTLAEIFSKESSESDPSITSVSELQSDVDLRRSMVNVYQILNNIFSAANVTVDINDTVLLSEPAKVRLLLKACGEWEKLHFTSEFYLRHIVSNVLVWHALQTVGVEVIPSVRELNAAFKSKVRSVTQTVLPQTLQCNAALAKVAPAAYSRFYVDKFFDKTSVPIVQEMVNFQQSIFRKELQSSDWMDDKTKAAALSKSDDVGGERFVYYYVAFARRIKVSKLRSLRQEEDPAEGYINYAILGYIVFHEITHGFDSQGRLYDEKGRKLDWWTANTAQVFRDKAQCFVNQYGNITDAETQMKLPSSHTLGEDISDNASGRQSYLAFQALMQQEKDSMQLLPGLESYTFEQLHFIGAAQPWCKKYDLAKKKFVIEEDVHSISEQRVNVALGNTPQFVSAFKCPPGSKMNFAKTCRVW</sequence>
<dbReference type="Proteomes" id="UP000821865">
    <property type="component" value="Chromosome 3"/>
</dbReference>
<organism evidence="1 2">
    <name type="scientific">Dermacentor silvarum</name>
    <name type="common">Tick</name>
    <dbReference type="NCBI Taxonomy" id="543639"/>
    <lineage>
        <taxon>Eukaryota</taxon>
        <taxon>Metazoa</taxon>
        <taxon>Ecdysozoa</taxon>
        <taxon>Arthropoda</taxon>
        <taxon>Chelicerata</taxon>
        <taxon>Arachnida</taxon>
        <taxon>Acari</taxon>
        <taxon>Parasitiformes</taxon>
        <taxon>Ixodida</taxon>
        <taxon>Ixodoidea</taxon>
        <taxon>Ixodidae</taxon>
        <taxon>Rhipicephalinae</taxon>
        <taxon>Dermacentor</taxon>
    </lineage>
</organism>
<evidence type="ECO:0000313" key="1">
    <source>
        <dbReference type="EMBL" id="KAH7959357.1"/>
    </source>
</evidence>
<protein>
    <submittedName>
        <fullName evidence="1">Uncharacterized protein</fullName>
    </submittedName>
</protein>
<evidence type="ECO:0000313" key="2">
    <source>
        <dbReference type="Proteomes" id="UP000821865"/>
    </source>
</evidence>